<keyword evidence="6 7" id="KW-0539">Nucleus</keyword>
<evidence type="ECO:0000259" key="9">
    <source>
        <dbReference type="Pfam" id="PF10744"/>
    </source>
</evidence>
<evidence type="ECO:0000256" key="6">
    <source>
        <dbReference type="ARBA" id="ARBA00023242"/>
    </source>
</evidence>
<gene>
    <name evidence="10" type="ORF">K431DRAFT_237446</name>
</gene>
<feature type="compositionally biased region" description="Polar residues" evidence="8">
    <location>
        <begin position="51"/>
        <end position="85"/>
    </location>
</feature>
<comment type="similarity">
    <text evidence="2 7">Belongs to the Mediator complex subunit 1 family.</text>
</comment>
<proteinExistence type="inferred from homology"/>
<evidence type="ECO:0000256" key="8">
    <source>
        <dbReference type="SAM" id="MobiDB-lite"/>
    </source>
</evidence>
<keyword evidence="11" id="KW-1185">Reference proteome</keyword>
<feature type="compositionally biased region" description="Basic and acidic residues" evidence="8">
    <location>
        <begin position="311"/>
        <end position="321"/>
    </location>
</feature>
<feature type="domain" description="Mediator complex subunit Med1" evidence="9">
    <location>
        <begin position="150"/>
        <end position="570"/>
    </location>
</feature>
<evidence type="ECO:0000256" key="1">
    <source>
        <dbReference type="ARBA" id="ARBA00004123"/>
    </source>
</evidence>
<dbReference type="AlphaFoldDB" id="A0A9P4QF96"/>
<comment type="function">
    <text evidence="7">Component of the Mediator complex, a coactivator involved in the regulated transcription of nearly all RNA polymerase II-dependent genes. Mediator functions as a bridge to convey information from gene-specific regulatory proteins to the basal RNA polymerase II transcription machinery. Mediator is recruited to promoters by direct interactions with regulatory proteins and serves as a scaffold for the assembly of a functional preinitiation complex with RNA polymerase II and the general transcription factors.</text>
</comment>
<dbReference type="GO" id="GO:0003712">
    <property type="term" value="F:transcription coregulator activity"/>
    <property type="evidence" value="ECO:0007669"/>
    <property type="project" value="InterPro"/>
</dbReference>
<evidence type="ECO:0000256" key="3">
    <source>
        <dbReference type="ARBA" id="ARBA00023015"/>
    </source>
</evidence>
<comment type="subcellular location">
    <subcellularLocation>
        <location evidence="1 7">Nucleus</location>
    </subcellularLocation>
</comment>
<evidence type="ECO:0000256" key="5">
    <source>
        <dbReference type="ARBA" id="ARBA00023163"/>
    </source>
</evidence>
<evidence type="ECO:0000256" key="7">
    <source>
        <dbReference type="RuleBase" id="RU364059"/>
    </source>
</evidence>
<dbReference type="OrthoDB" id="5310959at2759"/>
<evidence type="ECO:0000256" key="2">
    <source>
        <dbReference type="ARBA" id="ARBA00006210"/>
    </source>
</evidence>
<feature type="region of interest" description="Disordered" evidence="8">
    <location>
        <begin position="302"/>
        <end position="363"/>
    </location>
</feature>
<dbReference type="PANTHER" id="PTHR35041:SF4">
    <property type="entry name" value="MEDIATOR OF RNA POLYMERASE II TRANSCRIPTION SUBUNIT 1"/>
    <property type="match status" value="1"/>
</dbReference>
<reference evidence="10" key="1">
    <citation type="journal article" date="2020" name="Stud. Mycol.">
        <title>101 Dothideomycetes genomes: a test case for predicting lifestyles and emergence of pathogens.</title>
        <authorList>
            <person name="Haridas S."/>
            <person name="Albert R."/>
            <person name="Binder M."/>
            <person name="Bloem J."/>
            <person name="Labutti K."/>
            <person name="Salamov A."/>
            <person name="Andreopoulos B."/>
            <person name="Baker S."/>
            <person name="Barry K."/>
            <person name="Bills G."/>
            <person name="Bluhm B."/>
            <person name="Cannon C."/>
            <person name="Castanera R."/>
            <person name="Culley D."/>
            <person name="Daum C."/>
            <person name="Ezra D."/>
            <person name="Gonzalez J."/>
            <person name="Henrissat B."/>
            <person name="Kuo A."/>
            <person name="Liang C."/>
            <person name="Lipzen A."/>
            <person name="Lutzoni F."/>
            <person name="Magnuson J."/>
            <person name="Mondo S."/>
            <person name="Nolan M."/>
            <person name="Ohm R."/>
            <person name="Pangilinan J."/>
            <person name="Park H.-J."/>
            <person name="Ramirez L."/>
            <person name="Alfaro M."/>
            <person name="Sun H."/>
            <person name="Tritt A."/>
            <person name="Yoshinaga Y."/>
            <person name="Zwiers L.-H."/>
            <person name="Turgeon B."/>
            <person name="Goodwin S."/>
            <person name="Spatafora J."/>
            <person name="Crous P."/>
            <person name="Grigoriev I."/>
        </authorList>
    </citation>
    <scope>NUCLEOTIDE SEQUENCE</scope>
    <source>
        <strain evidence="10">CBS 116435</strain>
    </source>
</reference>
<feature type="region of interest" description="Disordered" evidence="8">
    <location>
        <begin position="1"/>
        <end position="116"/>
    </location>
</feature>
<dbReference type="Pfam" id="PF10744">
    <property type="entry name" value="Med1"/>
    <property type="match status" value="1"/>
</dbReference>
<name>A0A9P4QF96_9PEZI</name>
<keyword evidence="3 7" id="KW-0805">Transcription regulation</keyword>
<dbReference type="EMBL" id="MU003765">
    <property type="protein sequence ID" value="KAF2726212.1"/>
    <property type="molecule type" value="Genomic_DNA"/>
</dbReference>
<feature type="compositionally biased region" description="Low complexity" evidence="8">
    <location>
        <begin position="22"/>
        <end position="37"/>
    </location>
</feature>
<keyword evidence="5 7" id="KW-0804">Transcription</keyword>
<protein>
    <recommendedName>
        <fullName evidence="7">Mediator of RNA polymerase II transcription subunit 1</fullName>
    </recommendedName>
    <alternativeName>
        <fullName evidence="7">Mediator complex subunit 1</fullName>
    </alternativeName>
</protein>
<feature type="compositionally biased region" description="Low complexity" evidence="8">
    <location>
        <begin position="1"/>
        <end position="13"/>
    </location>
</feature>
<organism evidence="10 11">
    <name type="scientific">Polychaeton citri CBS 116435</name>
    <dbReference type="NCBI Taxonomy" id="1314669"/>
    <lineage>
        <taxon>Eukaryota</taxon>
        <taxon>Fungi</taxon>
        <taxon>Dikarya</taxon>
        <taxon>Ascomycota</taxon>
        <taxon>Pezizomycotina</taxon>
        <taxon>Dothideomycetes</taxon>
        <taxon>Dothideomycetidae</taxon>
        <taxon>Capnodiales</taxon>
        <taxon>Capnodiaceae</taxon>
        <taxon>Polychaeton</taxon>
    </lineage>
</organism>
<dbReference type="GO" id="GO:0045944">
    <property type="term" value="P:positive regulation of transcription by RNA polymerase II"/>
    <property type="evidence" value="ECO:0007669"/>
    <property type="project" value="UniProtKB-ARBA"/>
</dbReference>
<evidence type="ECO:0000313" key="11">
    <source>
        <dbReference type="Proteomes" id="UP000799441"/>
    </source>
</evidence>
<dbReference type="Proteomes" id="UP000799441">
    <property type="component" value="Unassembled WGS sequence"/>
</dbReference>
<dbReference type="PANTHER" id="PTHR35041">
    <property type="entry name" value="MEDIATOR OF RNA POLYMERASE II TRANSCRIPTION SUBUNIT 1"/>
    <property type="match status" value="1"/>
</dbReference>
<accession>A0A9P4QF96</accession>
<dbReference type="GO" id="GO:0016592">
    <property type="term" value="C:mediator complex"/>
    <property type="evidence" value="ECO:0007669"/>
    <property type="project" value="InterPro"/>
</dbReference>
<sequence>MSSTPTPSSASKKVTGIAAHVSTPSHASPAPRSHPSPVATRKDHAGKTPINHPTTGSSQGTKTVGGTPMVQQLSRDGHSNPSPSGNILGFGTPAGLGVDLGTPGQLNMPTPAGMSAPPMNISMSELGLGSAGPSKRNEDDERRAKMRRVLQNIGRPKGKASEEGVARIARRVGFASDIDAETLSKEDRERKVGNRMFSIAGNTVQIDVSMEKHVPQRVDVTFSIENEMMKEQGEQAGRVLLQDLTMPHRDRSVAVSLDPFALNLGRLAKLDKISSDRINCFEAITGVYTSLNRLYRQQKQAVKASMGDNAPDEKVEDEVMRRRSGRPTANAHGKLGMAVEYWQSGPPTGARQPSSDSMDIDGADPVKADLQPDIYALRVEIQSSFASMYPPIRVTEGWLPASLDTTGDIADIIPWQDPPPTFLASGEGQGDSMVIEGADQQKLPDLQFVARLDPPIVMPWQTAVNLLSSAGNPQPPLVHAPYHHLLLTPNVPYSNPLDSTSPNVVAEHTVLSFEDGQEVESKHKYKLFASRLDYAYKLDNMPFSHPRQIIEALSLLRQWALVGILLRSAFSLGLKTNTQPAITEAILKPSNSGAKDGLTEPALSLADFEALLETNGSLEGRTRSSTIDVSFVTSPTPSFVIAFPLGKLLLAKIAFKVLPNAELVVYSQNLVEADEDGRHAREMAKALNVCVDIGVWVEWLRQKHTK</sequence>
<comment type="caution">
    <text evidence="10">The sequence shown here is derived from an EMBL/GenBank/DDBJ whole genome shotgun (WGS) entry which is preliminary data.</text>
</comment>
<evidence type="ECO:0000313" key="10">
    <source>
        <dbReference type="EMBL" id="KAF2726212.1"/>
    </source>
</evidence>
<evidence type="ECO:0000256" key="4">
    <source>
        <dbReference type="ARBA" id="ARBA00023159"/>
    </source>
</evidence>
<keyword evidence="4 7" id="KW-0010">Activator</keyword>
<dbReference type="InterPro" id="IPR019680">
    <property type="entry name" value="Mediator_Med1"/>
</dbReference>